<keyword evidence="3" id="KW-1185">Reference proteome</keyword>
<gene>
    <name evidence="2" type="ORF">PG996_002157</name>
</gene>
<proteinExistence type="predicted"/>
<dbReference type="Proteomes" id="UP001446871">
    <property type="component" value="Unassembled WGS sequence"/>
</dbReference>
<feature type="region of interest" description="Disordered" evidence="1">
    <location>
        <begin position="388"/>
        <end position="426"/>
    </location>
</feature>
<reference evidence="2 3" key="1">
    <citation type="submission" date="2023-01" db="EMBL/GenBank/DDBJ databases">
        <title>Analysis of 21 Apiospora genomes using comparative genomics revels a genus with tremendous synthesis potential of carbohydrate active enzymes and secondary metabolites.</title>
        <authorList>
            <person name="Sorensen T."/>
        </authorList>
    </citation>
    <scope>NUCLEOTIDE SEQUENCE [LARGE SCALE GENOMIC DNA]</scope>
    <source>
        <strain evidence="2 3">CBS 83171</strain>
    </source>
</reference>
<comment type="caution">
    <text evidence="2">The sequence shown here is derived from an EMBL/GenBank/DDBJ whole genome shotgun (WGS) entry which is preliminary data.</text>
</comment>
<feature type="compositionally biased region" description="Basic and acidic residues" evidence="1">
    <location>
        <begin position="394"/>
        <end position="403"/>
    </location>
</feature>
<feature type="region of interest" description="Disordered" evidence="1">
    <location>
        <begin position="337"/>
        <end position="361"/>
    </location>
</feature>
<feature type="compositionally biased region" description="Acidic residues" evidence="1">
    <location>
        <begin position="343"/>
        <end position="361"/>
    </location>
</feature>
<evidence type="ECO:0000256" key="1">
    <source>
        <dbReference type="SAM" id="MobiDB-lite"/>
    </source>
</evidence>
<feature type="region of interest" description="Disordered" evidence="1">
    <location>
        <begin position="274"/>
        <end position="313"/>
    </location>
</feature>
<feature type="compositionally biased region" description="Basic and acidic residues" evidence="1">
    <location>
        <begin position="474"/>
        <end position="486"/>
    </location>
</feature>
<organism evidence="2 3">
    <name type="scientific">Apiospora saccharicola</name>
    <dbReference type="NCBI Taxonomy" id="335842"/>
    <lineage>
        <taxon>Eukaryota</taxon>
        <taxon>Fungi</taxon>
        <taxon>Dikarya</taxon>
        <taxon>Ascomycota</taxon>
        <taxon>Pezizomycotina</taxon>
        <taxon>Sordariomycetes</taxon>
        <taxon>Xylariomycetidae</taxon>
        <taxon>Amphisphaeriales</taxon>
        <taxon>Apiosporaceae</taxon>
        <taxon>Apiospora</taxon>
    </lineage>
</organism>
<dbReference type="EMBL" id="JAQQWM010000001">
    <property type="protein sequence ID" value="KAK8083376.1"/>
    <property type="molecule type" value="Genomic_DNA"/>
</dbReference>
<feature type="compositionally biased region" description="Polar residues" evidence="1">
    <location>
        <begin position="279"/>
        <end position="313"/>
    </location>
</feature>
<accession>A0ABR1WLN3</accession>
<sequence>METARESSLFVDNDVYVPSAPSSPEIKCEPMDEDGLVPLGSPGTDSPVLAQGLVSQAGAASAATASSVTTVAGTPIRSLDQHRLGPELNTTWSLKPPGVTAPLQELSEVHQQRLVAPGQFAHAAFRPHWVPHTVRRQQRQHRRHHQGWHQQPGQSRREVKSLLDILRQHDPREVTPLPFIQIMIDAAIRDEETAADIQRLTVYAPLHPKAQPQARPASVSQIRSSNMAPNGLPCLQLGVQRQQNVHCVMPPPTAPPATPHSQANHQPLLQPLQQPSSQIHTMPHSQATLQPQTTPENAPQPFSQPTAVSDSPTMCTWVDKKPTSQQERARKIVQDAFNRQASMDEEENDDSSSCETDSEEDDCWLTSRYAGEYGQLSVSEIIKLAAAQQNSPTQHKDSDRMTLVEKSSPLQPRPPGPLPETASNVSVESSPIAPAVSFNVVETKPSSVAPRNPNPQPAGFGSQSIEPSPAPITEDNHDPPSMQKDEPVNFTWLLDQVEVELGWTGKYDKPNKYTETRLRSMAVLAASQVERILKKLGGKMTKHTSLPNRVHILTVMREIVQAVMQTPTTSHAGDEAQKCLARYQSQFLAAVNTLTAGQRDMIKIIEGGKWMRELQDTVSLAEGMGVSGDLEQAVLLIDC</sequence>
<name>A0ABR1WLN3_9PEZI</name>
<evidence type="ECO:0000313" key="2">
    <source>
        <dbReference type="EMBL" id="KAK8083376.1"/>
    </source>
</evidence>
<feature type="region of interest" description="Disordered" evidence="1">
    <location>
        <begin position="445"/>
        <end position="486"/>
    </location>
</feature>
<evidence type="ECO:0000313" key="3">
    <source>
        <dbReference type="Proteomes" id="UP001446871"/>
    </source>
</evidence>
<protein>
    <submittedName>
        <fullName evidence="2">Uncharacterized protein</fullName>
    </submittedName>
</protein>